<evidence type="ECO:0000313" key="1">
    <source>
        <dbReference type="EMBL" id="KAI3664834.1"/>
    </source>
</evidence>
<sequence>MVKRSPNQRKLGEIHCVTIFCVEEGLTDDTIKGHGVGFKIVVDISTWVNCQLVEEADVVKHIHVTLESSSAMKTDSQIVRLKKVVQRWRCRIPSVGSLAVYVDVERRRFLIPTRYLNLPVFVSLLNIAKEEFGFQTDGGLVLPCNVVFFNKLLNLLERDEPEFDALDLDDFSEMFSDWVMNLHGLVKALPFLISIASLRCCRKLKFEFETLCSRFDFHAFLLTLEHK</sequence>
<protein>
    <submittedName>
        <fullName evidence="1">Uncharacterized protein</fullName>
    </submittedName>
</protein>
<dbReference type="Proteomes" id="UP001055879">
    <property type="component" value="Linkage Group LG18"/>
</dbReference>
<organism evidence="1 2">
    <name type="scientific">Arctium lappa</name>
    <name type="common">Greater burdock</name>
    <name type="synonym">Lappa major</name>
    <dbReference type="NCBI Taxonomy" id="4217"/>
    <lineage>
        <taxon>Eukaryota</taxon>
        <taxon>Viridiplantae</taxon>
        <taxon>Streptophyta</taxon>
        <taxon>Embryophyta</taxon>
        <taxon>Tracheophyta</taxon>
        <taxon>Spermatophyta</taxon>
        <taxon>Magnoliopsida</taxon>
        <taxon>eudicotyledons</taxon>
        <taxon>Gunneridae</taxon>
        <taxon>Pentapetalae</taxon>
        <taxon>asterids</taxon>
        <taxon>campanulids</taxon>
        <taxon>Asterales</taxon>
        <taxon>Asteraceae</taxon>
        <taxon>Carduoideae</taxon>
        <taxon>Cardueae</taxon>
        <taxon>Arctiinae</taxon>
        <taxon>Arctium</taxon>
    </lineage>
</organism>
<accession>A0ACB8XD96</accession>
<name>A0ACB8XD96_ARCLA</name>
<reference evidence="2" key="1">
    <citation type="journal article" date="2022" name="Mol. Ecol. Resour.">
        <title>The genomes of chicory, endive, great burdock and yacon provide insights into Asteraceae palaeo-polyploidization history and plant inulin production.</title>
        <authorList>
            <person name="Fan W."/>
            <person name="Wang S."/>
            <person name="Wang H."/>
            <person name="Wang A."/>
            <person name="Jiang F."/>
            <person name="Liu H."/>
            <person name="Zhao H."/>
            <person name="Xu D."/>
            <person name="Zhang Y."/>
        </authorList>
    </citation>
    <scope>NUCLEOTIDE SEQUENCE [LARGE SCALE GENOMIC DNA]</scope>
    <source>
        <strain evidence="2">cv. Niubang</strain>
    </source>
</reference>
<proteinExistence type="predicted"/>
<keyword evidence="2" id="KW-1185">Reference proteome</keyword>
<reference evidence="1 2" key="2">
    <citation type="journal article" date="2022" name="Mol. Ecol. Resour.">
        <title>The genomes of chicory, endive, great burdock and yacon provide insights into Asteraceae paleo-polyploidization history and plant inulin production.</title>
        <authorList>
            <person name="Fan W."/>
            <person name="Wang S."/>
            <person name="Wang H."/>
            <person name="Wang A."/>
            <person name="Jiang F."/>
            <person name="Liu H."/>
            <person name="Zhao H."/>
            <person name="Xu D."/>
            <person name="Zhang Y."/>
        </authorList>
    </citation>
    <scope>NUCLEOTIDE SEQUENCE [LARGE SCALE GENOMIC DNA]</scope>
    <source>
        <strain evidence="2">cv. Niubang</strain>
    </source>
</reference>
<evidence type="ECO:0000313" key="2">
    <source>
        <dbReference type="Proteomes" id="UP001055879"/>
    </source>
</evidence>
<gene>
    <name evidence="1" type="ORF">L6452_43443</name>
</gene>
<dbReference type="EMBL" id="CM042064">
    <property type="protein sequence ID" value="KAI3664834.1"/>
    <property type="molecule type" value="Genomic_DNA"/>
</dbReference>
<comment type="caution">
    <text evidence="1">The sequence shown here is derived from an EMBL/GenBank/DDBJ whole genome shotgun (WGS) entry which is preliminary data.</text>
</comment>